<dbReference type="Proteomes" id="UP000176450">
    <property type="component" value="Unassembled WGS sequence"/>
</dbReference>
<evidence type="ECO:0000256" key="1">
    <source>
        <dbReference type="ARBA" id="ARBA00009981"/>
    </source>
</evidence>
<sequence length="79" mass="8685">MTTISISQLKTNPSSVIAQAADYPVVIENRNKTQAYLVGKALFEKIIALLEEKEDIAAVKNTDFSKGRNFDEVAKELGV</sequence>
<gene>
    <name evidence="3" type="ORF">A3A63_03800</name>
</gene>
<evidence type="ECO:0000313" key="4">
    <source>
        <dbReference type="Proteomes" id="UP000176450"/>
    </source>
</evidence>
<evidence type="ECO:0000313" key="3">
    <source>
        <dbReference type="EMBL" id="OGG29534.1"/>
    </source>
</evidence>
<comment type="caution">
    <text evidence="3">The sequence shown here is derived from an EMBL/GenBank/DDBJ whole genome shotgun (WGS) entry which is preliminary data.</text>
</comment>
<accession>A0A1F6AXW2</accession>
<reference evidence="3 4" key="1">
    <citation type="journal article" date="2016" name="Nat. Commun.">
        <title>Thousands of microbial genomes shed light on interconnected biogeochemical processes in an aquifer system.</title>
        <authorList>
            <person name="Anantharaman K."/>
            <person name="Brown C.T."/>
            <person name="Hug L.A."/>
            <person name="Sharon I."/>
            <person name="Castelle C.J."/>
            <person name="Probst A.J."/>
            <person name="Thomas B.C."/>
            <person name="Singh A."/>
            <person name="Wilkins M.J."/>
            <person name="Karaoz U."/>
            <person name="Brodie E.L."/>
            <person name="Williams K.H."/>
            <person name="Hubbard S.S."/>
            <person name="Banfield J.F."/>
        </authorList>
    </citation>
    <scope>NUCLEOTIDE SEQUENCE [LARGE SCALE GENOMIC DNA]</scope>
</reference>
<proteinExistence type="inferred from homology"/>
<comment type="function">
    <text evidence="2">Antitoxin component of a type II toxin-antitoxin (TA) system.</text>
</comment>
<dbReference type="EMBL" id="MFJX01000063">
    <property type="protein sequence ID" value="OGG29534.1"/>
    <property type="molecule type" value="Genomic_DNA"/>
</dbReference>
<dbReference type="Pfam" id="PF02604">
    <property type="entry name" value="PhdYeFM_antitox"/>
    <property type="match status" value="1"/>
</dbReference>
<comment type="similarity">
    <text evidence="1 2">Belongs to the phD/YefM antitoxin family.</text>
</comment>
<dbReference type="SUPFAM" id="SSF143120">
    <property type="entry name" value="YefM-like"/>
    <property type="match status" value="1"/>
</dbReference>
<name>A0A1F6AXW2_9BACT</name>
<dbReference type="Gene3D" id="3.40.1620.10">
    <property type="entry name" value="YefM-like domain"/>
    <property type="match status" value="1"/>
</dbReference>
<dbReference type="AlphaFoldDB" id="A0A1F6AXW2"/>
<dbReference type="InterPro" id="IPR006442">
    <property type="entry name" value="Antitoxin_Phd/YefM"/>
</dbReference>
<dbReference type="InterPro" id="IPR036165">
    <property type="entry name" value="YefM-like_sf"/>
</dbReference>
<protein>
    <recommendedName>
        <fullName evidence="2">Antitoxin</fullName>
    </recommendedName>
</protein>
<evidence type="ECO:0000256" key="2">
    <source>
        <dbReference type="RuleBase" id="RU362080"/>
    </source>
</evidence>
<organism evidence="3 4">
    <name type="scientific">Candidatus Gottesmanbacteria bacterium RIFCSPLOWO2_01_FULL_46_9</name>
    <dbReference type="NCBI Taxonomy" id="1798394"/>
    <lineage>
        <taxon>Bacteria</taxon>
        <taxon>Candidatus Gottesmaniibacteriota</taxon>
    </lineage>
</organism>